<reference evidence="5 6" key="1">
    <citation type="journal article" date="2015" name="Genome Announc.">
        <title>Expanding the biotechnology potential of lactobacilli through comparative genomics of 213 strains and associated genera.</title>
        <authorList>
            <person name="Sun Z."/>
            <person name="Harris H.M."/>
            <person name="McCann A."/>
            <person name="Guo C."/>
            <person name="Argimon S."/>
            <person name="Zhang W."/>
            <person name="Yang X."/>
            <person name="Jeffery I.B."/>
            <person name="Cooney J.C."/>
            <person name="Kagawa T.F."/>
            <person name="Liu W."/>
            <person name="Song Y."/>
            <person name="Salvetti E."/>
            <person name="Wrobel A."/>
            <person name="Rasinkangas P."/>
            <person name="Parkhill J."/>
            <person name="Rea M.C."/>
            <person name="O'Sullivan O."/>
            <person name="Ritari J."/>
            <person name="Douillard F.P."/>
            <person name="Paul Ross R."/>
            <person name="Yang R."/>
            <person name="Briner A.E."/>
            <person name="Felis G.E."/>
            <person name="de Vos W.M."/>
            <person name="Barrangou R."/>
            <person name="Klaenhammer T.R."/>
            <person name="Caufield P.W."/>
            <person name="Cui Y."/>
            <person name="Zhang H."/>
            <person name="O'Toole P.W."/>
        </authorList>
    </citation>
    <scope>NUCLEOTIDE SEQUENCE [LARGE SCALE GENOMIC DNA]</scope>
    <source>
        <strain evidence="5 6">LMG 26013</strain>
    </source>
</reference>
<feature type="domain" description="MucBP" evidence="4">
    <location>
        <begin position="536"/>
        <end position="596"/>
    </location>
</feature>
<dbReference type="InterPro" id="IPR009459">
    <property type="entry name" value="MucBP_dom"/>
</dbReference>
<evidence type="ECO:0000259" key="4">
    <source>
        <dbReference type="Pfam" id="PF06458"/>
    </source>
</evidence>
<feature type="transmembrane region" description="Helical" evidence="3">
    <location>
        <begin position="969"/>
        <end position="986"/>
    </location>
</feature>
<dbReference type="Pfam" id="PF06458">
    <property type="entry name" value="MucBP"/>
    <property type="match status" value="7"/>
</dbReference>
<dbReference type="NCBIfam" id="TIGR01167">
    <property type="entry name" value="LPXTG_anchor"/>
    <property type="match status" value="1"/>
</dbReference>
<dbReference type="STRING" id="942150.IV64_GL000555"/>
<feature type="domain" description="MucBP" evidence="4">
    <location>
        <begin position="470"/>
        <end position="529"/>
    </location>
</feature>
<keyword evidence="3" id="KW-1133">Transmembrane helix</keyword>
<keyword evidence="3" id="KW-0812">Transmembrane</keyword>
<organism evidence="5 6">
    <name type="scientific">Lactiplantibacillus xiangfangensis</name>
    <dbReference type="NCBI Taxonomy" id="942150"/>
    <lineage>
        <taxon>Bacteria</taxon>
        <taxon>Bacillati</taxon>
        <taxon>Bacillota</taxon>
        <taxon>Bacilli</taxon>
        <taxon>Lactobacillales</taxon>
        <taxon>Lactobacillaceae</taxon>
        <taxon>Lactiplantibacillus</taxon>
    </lineage>
</organism>
<dbReference type="InterPro" id="IPR005046">
    <property type="entry name" value="DUF285"/>
</dbReference>
<dbReference type="Gene3D" id="3.10.20.320">
    <property type="entry name" value="Putative peptidoglycan bound protein (lpxtg motif)"/>
    <property type="match status" value="7"/>
</dbReference>
<dbReference type="PATRIC" id="fig|942150.3.peg.568"/>
<evidence type="ECO:0000256" key="3">
    <source>
        <dbReference type="SAM" id="Phobius"/>
    </source>
</evidence>
<dbReference type="EMBL" id="JQCL01000080">
    <property type="protein sequence ID" value="KRO08467.1"/>
    <property type="molecule type" value="Genomic_DNA"/>
</dbReference>
<protein>
    <recommendedName>
        <fullName evidence="4">MucBP domain-containing protein</fullName>
    </recommendedName>
</protein>
<name>A0A0R2MB48_9LACO</name>
<evidence type="ECO:0000256" key="1">
    <source>
        <dbReference type="ARBA" id="ARBA00022737"/>
    </source>
</evidence>
<feature type="domain" description="MucBP" evidence="4">
    <location>
        <begin position="402"/>
        <end position="462"/>
    </location>
</feature>
<keyword evidence="1" id="KW-0677">Repeat</keyword>
<dbReference type="Proteomes" id="UP000051783">
    <property type="component" value="Unassembled WGS sequence"/>
</dbReference>
<feature type="domain" description="MucBP" evidence="4">
    <location>
        <begin position="674"/>
        <end position="735"/>
    </location>
</feature>
<dbReference type="AlphaFoldDB" id="A0A0R2MB48"/>
<feature type="domain" description="MucBP" evidence="4">
    <location>
        <begin position="744"/>
        <end position="806"/>
    </location>
</feature>
<accession>A0A0R2MB48</accession>
<dbReference type="Pfam" id="PF03382">
    <property type="entry name" value="DUF285"/>
    <property type="match status" value="2"/>
</dbReference>
<evidence type="ECO:0000256" key="2">
    <source>
        <dbReference type="SAM" id="MobiDB-lite"/>
    </source>
</evidence>
<gene>
    <name evidence="5" type="ORF">IV64_GL000555</name>
</gene>
<evidence type="ECO:0000313" key="6">
    <source>
        <dbReference type="Proteomes" id="UP000051783"/>
    </source>
</evidence>
<feature type="domain" description="MucBP" evidence="4">
    <location>
        <begin position="332"/>
        <end position="397"/>
    </location>
</feature>
<keyword evidence="3" id="KW-0472">Membrane</keyword>
<feature type="region of interest" description="Disordered" evidence="2">
    <location>
        <begin position="886"/>
        <end position="940"/>
    </location>
</feature>
<sequence length="990" mass="106419">MTPLAAKNLTAFALTTTTSEPITGTFGSSAWSLQDGTLTIGPGDFANNTTDKSPWKAYSASITKIEITGPVTFNAAAAGLFAGLGNLTQIDGLDNVDTSRTTNLNDLFYADSQLTDLTGVEHWDTSKVRTIDRTFFATALVGTLDLSHWDVGALTSGSMAFGRAGDFDDNYQRLFKLLNLSGWNFQAPKVSLANFGFQLQAESIDTSNWQNTSHITSMESMFTLAGINNIDISSFDMRNLSTSYGGTWRMFNSAMLLKEIKLGPYSKLAGTGLRSISETNKYTGYWQNIGTGTASQPNGDQVLTTDQLVSIYDGTNTPAIDTFVWQPKAAAPVTVNYVDSADPTHPIKAADTITGAIDDPFTITPPDIDGYTYQGTQDDVPLTGTISGTAQTITLNYAKQGQVTVNYQDEAGTTIAPSTTMTGDLGTSYEIKPKTIDGYNYLSGNLTGTFNSSEQTVTLTYRQIPTEGSITVNYLDSDGHALAKPTTMTGKLGNTYNIEPLTIDGYTFESGQLTGTYTTTSQSVNLIYRKQVAQGTVTVNYVDDQGKQLAEPTTMTGPIATDYTIEKKTIDGYTFLQGDLTGQFTSTAKTVTLTYRKDAVVRGKVTVNYLDDQGKTLAPATSLTGDVDTPYVVSQPNIAGYTYHHAEGTLNGTFTKDDQAVTLIYHATEEKQGQVIVKYQTTDGQTLAPDAELTGSIAATYTITPPTFKDYQYQHANGDLTGQFSEKPATVTLMYAKQAAKLGQVTVNYLDLDGHTLAPQDTLTGPLDTTYTTAVKAIAGYTHVRTTGATTGTFNEQDQTVSYFYQQQAPDKDQRKLTGQDFTMTVDGPAPTASDFKAVAQDKNGKTLNVSVDLSQANRHKVGTYPVTLSTSDGQTLIVHLHVQAVPDSGANGDGNGNTTEPPVLPTDPAGEPDLVKPDQPKPGQPSKEPATTKPLPTSPIKTVTTEKIHTKPTQDKALPATNEQRTRWIAVTGILGLLGLGLTLLKRFK</sequence>
<feature type="domain" description="MucBP" evidence="4">
    <location>
        <begin position="604"/>
        <end position="665"/>
    </location>
</feature>
<proteinExistence type="predicted"/>
<comment type="caution">
    <text evidence="5">The sequence shown here is derived from an EMBL/GenBank/DDBJ whole genome shotgun (WGS) entry which is preliminary data.</text>
</comment>
<keyword evidence="6" id="KW-1185">Reference proteome</keyword>
<evidence type="ECO:0000313" key="5">
    <source>
        <dbReference type="EMBL" id="KRO08467.1"/>
    </source>
</evidence>